<organism evidence="1 2">
    <name type="scientific">Tianweitania sediminis</name>
    <dbReference type="NCBI Taxonomy" id="1502156"/>
    <lineage>
        <taxon>Bacteria</taxon>
        <taxon>Pseudomonadati</taxon>
        <taxon>Pseudomonadota</taxon>
        <taxon>Alphaproteobacteria</taxon>
        <taxon>Hyphomicrobiales</taxon>
        <taxon>Phyllobacteriaceae</taxon>
        <taxon>Tianweitania</taxon>
    </lineage>
</organism>
<name>A0A8J7RAM7_9HYPH</name>
<dbReference type="EMBL" id="JAGIYY010000019">
    <property type="protein sequence ID" value="MBP0441507.1"/>
    <property type="molecule type" value="Genomic_DNA"/>
</dbReference>
<comment type="caution">
    <text evidence="1">The sequence shown here is derived from an EMBL/GenBank/DDBJ whole genome shotgun (WGS) entry which is preliminary data.</text>
</comment>
<accession>A0A8J7RAM7</accession>
<dbReference type="Proteomes" id="UP000666240">
    <property type="component" value="Unassembled WGS sequence"/>
</dbReference>
<evidence type="ECO:0000313" key="1">
    <source>
        <dbReference type="EMBL" id="MBP0441507.1"/>
    </source>
</evidence>
<gene>
    <name evidence="1" type="ORF">J5Y06_22945</name>
</gene>
<keyword evidence="2" id="KW-1185">Reference proteome</keyword>
<sequence length="111" mass="12414">MSPAAAAAAAHIRAGQLAGPHPRLTMAVLDHQLGRSSLDRLRRLAWDIHDTIQASRLRIRFGLAQRRLPLPEAEQPPEPSERLAARIRALRHRVNLDNRDSGYGSEPPRPR</sequence>
<proteinExistence type="predicted"/>
<dbReference type="RefSeq" id="WP_209337536.1">
    <property type="nucleotide sequence ID" value="NZ_JAGIYY010000019.1"/>
</dbReference>
<evidence type="ECO:0000313" key="2">
    <source>
        <dbReference type="Proteomes" id="UP000666240"/>
    </source>
</evidence>
<protein>
    <submittedName>
        <fullName evidence="1">Uncharacterized protein</fullName>
    </submittedName>
</protein>
<reference evidence="1" key="1">
    <citation type="submission" date="2021-03" db="EMBL/GenBank/DDBJ databases">
        <title>Genome sequencing and assembly of Tianweitania sediminis.</title>
        <authorList>
            <person name="Chhetri G."/>
        </authorList>
    </citation>
    <scope>NUCLEOTIDE SEQUENCE</scope>
    <source>
        <strain evidence="1">Z8</strain>
    </source>
</reference>
<dbReference type="AlphaFoldDB" id="A0A8J7RAM7"/>